<feature type="non-terminal residue" evidence="2">
    <location>
        <position position="1"/>
    </location>
</feature>
<gene>
    <name evidence="2" type="ORF">AVDCRST_MAG72-2595</name>
</gene>
<dbReference type="EMBL" id="CADCUJ010000109">
    <property type="protein sequence ID" value="CAA9364663.1"/>
    <property type="molecule type" value="Genomic_DNA"/>
</dbReference>
<dbReference type="AlphaFoldDB" id="A0A6J4MNT0"/>
<sequence length="129" mass="13884">WESGHYAAPGSEARASRTNAESSSPPASRWATCARRATSSRSRCPRRPRSRRCGSARAAAPRRWRPTSPSPRPRSTSRCAPTGTCSWSAARSRSSKTSCPSASTCCVAGRSGRHTCTGPARSRRPRRAP</sequence>
<organism evidence="2">
    <name type="scientific">uncultured Nocardioidaceae bacterium</name>
    <dbReference type="NCBI Taxonomy" id="253824"/>
    <lineage>
        <taxon>Bacteria</taxon>
        <taxon>Bacillati</taxon>
        <taxon>Actinomycetota</taxon>
        <taxon>Actinomycetes</taxon>
        <taxon>Propionibacteriales</taxon>
        <taxon>Nocardioidaceae</taxon>
        <taxon>environmental samples</taxon>
    </lineage>
</organism>
<feature type="compositionally biased region" description="Basic residues" evidence="1">
    <location>
        <begin position="43"/>
        <end position="65"/>
    </location>
</feature>
<reference evidence="2" key="1">
    <citation type="submission" date="2020-02" db="EMBL/GenBank/DDBJ databases">
        <authorList>
            <person name="Meier V. D."/>
        </authorList>
    </citation>
    <scope>NUCLEOTIDE SEQUENCE</scope>
    <source>
        <strain evidence="2">AVDCRST_MAG72</strain>
    </source>
</reference>
<feature type="compositionally biased region" description="Polar residues" evidence="1">
    <location>
        <begin position="83"/>
        <end position="104"/>
    </location>
</feature>
<feature type="compositionally biased region" description="Low complexity" evidence="1">
    <location>
        <begin position="73"/>
        <end position="82"/>
    </location>
</feature>
<name>A0A6J4MNT0_9ACTN</name>
<accession>A0A6J4MNT0</accession>
<feature type="non-terminal residue" evidence="2">
    <location>
        <position position="129"/>
    </location>
</feature>
<feature type="region of interest" description="Disordered" evidence="1">
    <location>
        <begin position="1"/>
        <end position="129"/>
    </location>
</feature>
<evidence type="ECO:0000256" key="1">
    <source>
        <dbReference type="SAM" id="MobiDB-lite"/>
    </source>
</evidence>
<evidence type="ECO:0000313" key="2">
    <source>
        <dbReference type="EMBL" id="CAA9364663.1"/>
    </source>
</evidence>
<proteinExistence type="predicted"/>
<protein>
    <submittedName>
        <fullName evidence="2">Uncharacterized protein</fullName>
    </submittedName>
</protein>
<feature type="compositionally biased region" description="Polar residues" evidence="1">
    <location>
        <begin position="16"/>
        <end position="26"/>
    </location>
</feature>
<feature type="compositionally biased region" description="Low complexity" evidence="1">
    <location>
        <begin position="27"/>
        <end position="42"/>
    </location>
</feature>